<organism evidence="9 10">
    <name type="scientific">Hymenobacter bucti</name>
    <dbReference type="NCBI Taxonomy" id="1844114"/>
    <lineage>
        <taxon>Bacteria</taxon>
        <taxon>Pseudomonadati</taxon>
        <taxon>Bacteroidota</taxon>
        <taxon>Cytophagia</taxon>
        <taxon>Cytophagales</taxon>
        <taxon>Hymenobacteraceae</taxon>
        <taxon>Hymenobacter</taxon>
    </lineage>
</organism>
<dbReference type="Gene3D" id="3.30.450.40">
    <property type="match status" value="1"/>
</dbReference>
<dbReference type="InterPro" id="IPR003594">
    <property type="entry name" value="HATPase_dom"/>
</dbReference>
<reference evidence="10" key="1">
    <citation type="journal article" date="2019" name="Int. J. Syst. Evol. Microbiol.">
        <title>The Global Catalogue of Microorganisms (GCM) 10K type strain sequencing project: providing services to taxonomists for standard genome sequencing and annotation.</title>
        <authorList>
            <consortium name="The Broad Institute Genomics Platform"/>
            <consortium name="The Broad Institute Genome Sequencing Center for Infectious Disease"/>
            <person name="Wu L."/>
            <person name="Ma J."/>
        </authorList>
    </citation>
    <scope>NUCLEOTIDE SEQUENCE [LARGE SCALE GENOMIC DNA]</scope>
    <source>
        <strain evidence="10">CGMCC 1.15795</strain>
    </source>
</reference>
<evidence type="ECO:0000256" key="1">
    <source>
        <dbReference type="ARBA" id="ARBA00000085"/>
    </source>
</evidence>
<comment type="catalytic activity">
    <reaction evidence="1">
        <text>ATP + protein L-histidine = ADP + protein N-phospho-L-histidine.</text>
        <dbReference type="EC" id="2.7.13.3"/>
    </reaction>
</comment>
<evidence type="ECO:0000313" key="10">
    <source>
        <dbReference type="Proteomes" id="UP001597197"/>
    </source>
</evidence>
<dbReference type="NCBIfam" id="TIGR00229">
    <property type="entry name" value="sensory_box"/>
    <property type="match status" value="3"/>
</dbReference>
<dbReference type="InterPro" id="IPR036890">
    <property type="entry name" value="HATPase_C_sf"/>
</dbReference>
<dbReference type="Pfam" id="PF08447">
    <property type="entry name" value="PAS_3"/>
    <property type="match status" value="2"/>
</dbReference>
<dbReference type="Gene3D" id="3.30.565.10">
    <property type="entry name" value="Histidine kinase-like ATPase, C-terminal domain"/>
    <property type="match status" value="1"/>
</dbReference>
<dbReference type="InterPro" id="IPR000700">
    <property type="entry name" value="PAS-assoc_C"/>
</dbReference>
<dbReference type="SMART" id="SM00065">
    <property type="entry name" value="GAF"/>
    <property type="match status" value="1"/>
</dbReference>
<dbReference type="PANTHER" id="PTHR43304">
    <property type="entry name" value="PHYTOCHROME-LIKE PROTEIN CPH1"/>
    <property type="match status" value="1"/>
</dbReference>
<evidence type="ECO:0000256" key="3">
    <source>
        <dbReference type="ARBA" id="ARBA00022553"/>
    </source>
</evidence>
<accession>A0ABW4QYI6</accession>
<dbReference type="Pfam" id="PF13188">
    <property type="entry name" value="PAS_8"/>
    <property type="match status" value="1"/>
</dbReference>
<dbReference type="Pfam" id="PF02518">
    <property type="entry name" value="HATPase_c"/>
    <property type="match status" value="1"/>
</dbReference>
<keyword evidence="3" id="KW-0597">Phosphoprotein</keyword>
<dbReference type="InterPro" id="IPR035965">
    <property type="entry name" value="PAS-like_dom_sf"/>
</dbReference>
<comment type="caution">
    <text evidence="9">The sequence shown here is derived from an EMBL/GenBank/DDBJ whole genome shotgun (WGS) entry which is preliminary data.</text>
</comment>
<proteinExistence type="predicted"/>
<dbReference type="Proteomes" id="UP001597197">
    <property type="component" value="Unassembled WGS sequence"/>
</dbReference>
<dbReference type="InterPro" id="IPR001610">
    <property type="entry name" value="PAC"/>
</dbReference>
<feature type="coiled-coil region" evidence="6">
    <location>
        <begin position="921"/>
        <end position="952"/>
    </location>
</feature>
<dbReference type="RefSeq" id="WP_382316266.1">
    <property type="nucleotide sequence ID" value="NZ_JBHUFD010000008.1"/>
</dbReference>
<dbReference type="CDD" id="cd00130">
    <property type="entry name" value="PAS"/>
    <property type="match status" value="3"/>
</dbReference>
<dbReference type="PANTHER" id="PTHR43304:SF1">
    <property type="entry name" value="PAC DOMAIN-CONTAINING PROTEIN"/>
    <property type="match status" value="1"/>
</dbReference>
<evidence type="ECO:0000256" key="2">
    <source>
        <dbReference type="ARBA" id="ARBA00012438"/>
    </source>
</evidence>
<dbReference type="Gene3D" id="1.20.5.1930">
    <property type="match status" value="1"/>
</dbReference>
<evidence type="ECO:0000256" key="6">
    <source>
        <dbReference type="SAM" id="Coils"/>
    </source>
</evidence>
<dbReference type="SUPFAM" id="SSF55781">
    <property type="entry name" value="GAF domain-like"/>
    <property type="match status" value="1"/>
</dbReference>
<dbReference type="SMART" id="SM00387">
    <property type="entry name" value="HATPase_c"/>
    <property type="match status" value="1"/>
</dbReference>
<dbReference type="Pfam" id="PF08448">
    <property type="entry name" value="PAS_4"/>
    <property type="match status" value="2"/>
</dbReference>
<dbReference type="EMBL" id="JBHUFD010000008">
    <property type="protein sequence ID" value="MFD1874449.1"/>
    <property type="molecule type" value="Genomic_DNA"/>
</dbReference>
<evidence type="ECO:0000259" key="8">
    <source>
        <dbReference type="PROSITE" id="PS50113"/>
    </source>
</evidence>
<keyword evidence="10" id="KW-1185">Reference proteome</keyword>
<evidence type="ECO:0000313" key="9">
    <source>
        <dbReference type="EMBL" id="MFD1874449.1"/>
    </source>
</evidence>
<dbReference type="SUPFAM" id="SSF55874">
    <property type="entry name" value="ATPase domain of HSP90 chaperone/DNA topoisomerase II/histidine kinase"/>
    <property type="match status" value="1"/>
</dbReference>
<protein>
    <recommendedName>
        <fullName evidence="2">histidine kinase</fullName>
        <ecNumber evidence="2">2.7.13.3</ecNumber>
    </recommendedName>
</protein>
<dbReference type="Gene3D" id="3.30.450.20">
    <property type="entry name" value="PAS domain"/>
    <property type="match status" value="8"/>
</dbReference>
<dbReference type="SMART" id="SM00091">
    <property type="entry name" value="PAS"/>
    <property type="match status" value="5"/>
</dbReference>
<dbReference type="InterPro" id="IPR003018">
    <property type="entry name" value="GAF"/>
</dbReference>
<evidence type="ECO:0000256" key="5">
    <source>
        <dbReference type="ARBA" id="ARBA00022777"/>
    </source>
</evidence>
<evidence type="ECO:0000256" key="7">
    <source>
        <dbReference type="SAM" id="MobiDB-lite"/>
    </source>
</evidence>
<dbReference type="InterPro" id="IPR029016">
    <property type="entry name" value="GAF-like_dom_sf"/>
</dbReference>
<gene>
    <name evidence="9" type="ORF">ACFSDX_18535</name>
</gene>
<keyword evidence="5" id="KW-0418">Kinase</keyword>
<feature type="region of interest" description="Disordered" evidence="7">
    <location>
        <begin position="1"/>
        <end position="20"/>
    </location>
</feature>
<dbReference type="SUPFAM" id="SSF55785">
    <property type="entry name" value="PYP-like sensor domain (PAS domain)"/>
    <property type="match status" value="8"/>
</dbReference>
<feature type="domain" description="PAC" evidence="8">
    <location>
        <begin position="877"/>
        <end position="930"/>
    </location>
</feature>
<name>A0ABW4QYI6_9BACT</name>
<keyword evidence="4" id="KW-0808">Transferase</keyword>
<dbReference type="InterPro" id="IPR052162">
    <property type="entry name" value="Sensor_kinase/Photoreceptor"/>
</dbReference>
<keyword evidence="6" id="KW-0175">Coiled coil</keyword>
<dbReference type="Pfam" id="PF07730">
    <property type="entry name" value="HisKA_3"/>
    <property type="match status" value="1"/>
</dbReference>
<evidence type="ECO:0000256" key="4">
    <source>
        <dbReference type="ARBA" id="ARBA00022679"/>
    </source>
</evidence>
<dbReference type="InterPro" id="IPR013656">
    <property type="entry name" value="PAS_4"/>
</dbReference>
<dbReference type="Pfam" id="PF01590">
    <property type="entry name" value="GAF"/>
    <property type="match status" value="1"/>
</dbReference>
<dbReference type="Gene3D" id="2.10.70.100">
    <property type="match status" value="1"/>
</dbReference>
<feature type="compositionally biased region" description="Polar residues" evidence="7">
    <location>
        <begin position="1"/>
        <end position="10"/>
    </location>
</feature>
<dbReference type="SMART" id="SM00086">
    <property type="entry name" value="PAC"/>
    <property type="match status" value="4"/>
</dbReference>
<sequence>MKLPADTTSEGLAPPQHPGFSADELLDTQPWGVLVLDEQHMIRRVNQLAAHWCGVAPAALLGQPLATARLPSAIRATLRQLLEPGEASAREVFLAQTAQWISLSATRRAGGWVLYGQDITPQKQREQQYQTLAENTPDVLTRWTPDLRLRYANAAFAAKTGQSVSALLGRTFAEMGASYDITGPYMAALQRVFETGQPQEHSNPFAGPHGPVYYHSRLVPEVRDGQVATVLGIARDITELKQMQTEALQLRDELLLRATNQYQALFHTIDQGFCVVEVLFDASGQHPVDYRYLELNSVFAQQSGMPADAQGKTIRELRPDIDSFWFETFGPVARTGAAVRLEHHVPQLDYWFDVHAFRLDPPEARQVALLFTDITARKQQEQQQAFLLRFSDTLRAETSATSVADQALGMLGEQLQLDRCYIGLYDLAGDRGIFPHQVGNHRIPPLPAEVRLSDFPDALRVAHDQTLVIDDLAHTAGLSDTDRHNLGALGLRALVAATLRRGGAGPQWAIVALSADVRHWTPGEVALLEDATERTWAAMERARAEAALRASEARYRTLFDSIDEGFCTIEMLFDAQGHATDYRVLEANAAFVRQTGLTNAVGRTMRELAPTHEAFWFDTYGQVARTGEPMRFEHEAAALGMFYDVYAFRIDEPAAHRVAVLFHNVIERKQAEEALRKSEEQFRLFVTASSDVLYRMDAGWQHMLYLDGRSVLADTAGPTATWLEAYIPPADQPAVEAAIQAAIAGPHFFALEHRIVQADGSVGWTSSHAVPVLNAQGELVEWFGTATNITARKKVEEALRLSEERLQLALQAGHLGSFEWTSADNCLRLSAMSEQVLGLLPGAADATSDTGLALVHPDDRARQQAIFEQASRTGEDFHSIYRIVRPRDGQVRWLEEYGQGTRDPTTGIIQLRGVHWDVTERVQAQQQLAEFNTQLEQQVAARTQELQESRNLLQTVFDASPTAIVVLRILRDAAGQPEDFEILLYNEFNKQIVGRADLAGQRFTAMFPNTVPAGILARLLAVATTGEPADFENWYEGEGMQHWFRHIVVRQAGLVVLTTEVITARKQAEQERTRNLRLLEQAEAVAGLGSWDYDLLTQEFLWSEGMYQLFDLPLGQTITPNIYLDYVVAEDRPHAEQLVHCLTTGTDCFEDTLRLRVGEQVKTVRIKVVVLYDEAGQPVRVLGVDLDISQLQRLEADNLRLHLTQQQALFEAVQAVQEAERKRMAESLHNGIGQMLFATKLRLDQLHTPVLDTLPALAAARNEAYQLLSEAIQQTRALSHELVPLALEKFGLAAALRDVANKMSTPQLRLRSHVLLDEAAAPLASALQMALYRMAQELALNIVKHATGATNASLELETMPGWVMLRAEDNGPGFAPGNSPGLGLRSIRDRVALLRGQVETGTASFGGAYVRIRIPIPDFLTL</sequence>
<dbReference type="PROSITE" id="PS50113">
    <property type="entry name" value="PAC"/>
    <property type="match status" value="2"/>
</dbReference>
<dbReference type="InterPro" id="IPR013655">
    <property type="entry name" value="PAS_fold_3"/>
</dbReference>
<feature type="domain" description="PAC" evidence="8">
    <location>
        <begin position="749"/>
        <end position="801"/>
    </location>
</feature>
<dbReference type="InterPro" id="IPR011712">
    <property type="entry name" value="Sig_transdc_His_kin_sub3_dim/P"/>
</dbReference>
<dbReference type="CDD" id="cd16917">
    <property type="entry name" value="HATPase_UhpB-NarQ-NarX-like"/>
    <property type="match status" value="1"/>
</dbReference>
<dbReference type="EC" id="2.7.13.3" evidence="2"/>
<dbReference type="InterPro" id="IPR000014">
    <property type="entry name" value="PAS"/>
</dbReference>